<comment type="caution">
    <text evidence="2">The sequence shown here is derived from an EMBL/GenBank/DDBJ whole genome shotgun (WGS) entry which is preliminary data.</text>
</comment>
<dbReference type="AlphaFoldDB" id="A0AAV7QQW9"/>
<protein>
    <submittedName>
        <fullName evidence="2">Uncharacterized protein</fullName>
    </submittedName>
</protein>
<sequence length="81" mass="9257">MSQFLRQGGGEKELPQDGRSAREKPEGQKKEELRIDQERNHPAKQMYQKTPPVWMKPGRPGGCRQRTLKSSHSSGELRRSG</sequence>
<feature type="region of interest" description="Disordered" evidence="1">
    <location>
        <begin position="1"/>
        <end position="81"/>
    </location>
</feature>
<accession>A0AAV7QQW9</accession>
<gene>
    <name evidence="2" type="ORF">NDU88_008125</name>
</gene>
<organism evidence="2 3">
    <name type="scientific">Pleurodeles waltl</name>
    <name type="common">Iberian ribbed newt</name>
    <dbReference type="NCBI Taxonomy" id="8319"/>
    <lineage>
        <taxon>Eukaryota</taxon>
        <taxon>Metazoa</taxon>
        <taxon>Chordata</taxon>
        <taxon>Craniata</taxon>
        <taxon>Vertebrata</taxon>
        <taxon>Euteleostomi</taxon>
        <taxon>Amphibia</taxon>
        <taxon>Batrachia</taxon>
        <taxon>Caudata</taxon>
        <taxon>Salamandroidea</taxon>
        <taxon>Salamandridae</taxon>
        <taxon>Pleurodelinae</taxon>
        <taxon>Pleurodeles</taxon>
    </lineage>
</organism>
<evidence type="ECO:0000313" key="2">
    <source>
        <dbReference type="EMBL" id="KAJ1141797.1"/>
    </source>
</evidence>
<name>A0AAV7QQW9_PLEWA</name>
<dbReference type="EMBL" id="JANPWB010000010">
    <property type="protein sequence ID" value="KAJ1141797.1"/>
    <property type="molecule type" value="Genomic_DNA"/>
</dbReference>
<feature type="compositionally biased region" description="Basic and acidic residues" evidence="1">
    <location>
        <begin position="9"/>
        <end position="41"/>
    </location>
</feature>
<evidence type="ECO:0000313" key="3">
    <source>
        <dbReference type="Proteomes" id="UP001066276"/>
    </source>
</evidence>
<proteinExistence type="predicted"/>
<keyword evidence="3" id="KW-1185">Reference proteome</keyword>
<evidence type="ECO:0000256" key="1">
    <source>
        <dbReference type="SAM" id="MobiDB-lite"/>
    </source>
</evidence>
<reference evidence="2" key="1">
    <citation type="journal article" date="2022" name="bioRxiv">
        <title>Sequencing and chromosome-scale assembly of the giantPleurodeles waltlgenome.</title>
        <authorList>
            <person name="Brown T."/>
            <person name="Elewa A."/>
            <person name="Iarovenko S."/>
            <person name="Subramanian E."/>
            <person name="Araus A.J."/>
            <person name="Petzold A."/>
            <person name="Susuki M."/>
            <person name="Suzuki K.-i.T."/>
            <person name="Hayashi T."/>
            <person name="Toyoda A."/>
            <person name="Oliveira C."/>
            <person name="Osipova E."/>
            <person name="Leigh N.D."/>
            <person name="Simon A."/>
            <person name="Yun M.H."/>
        </authorList>
    </citation>
    <scope>NUCLEOTIDE SEQUENCE</scope>
    <source>
        <strain evidence="2">20211129_DDA</strain>
        <tissue evidence="2">Liver</tissue>
    </source>
</reference>
<dbReference type="Proteomes" id="UP001066276">
    <property type="component" value="Chromosome 6"/>
</dbReference>